<dbReference type="InterPro" id="IPR050811">
    <property type="entry name" value="Phosphate_ABC_transporter"/>
</dbReference>
<evidence type="ECO:0000313" key="4">
    <source>
        <dbReference type="EMBL" id="MST99200.1"/>
    </source>
</evidence>
<keyword evidence="1 2" id="KW-0732">Signal</keyword>
<feature type="chain" id="PRO_5032319854" description="PBP domain-containing protein" evidence="2">
    <location>
        <begin position="20"/>
        <end position="260"/>
    </location>
</feature>
<evidence type="ECO:0000256" key="2">
    <source>
        <dbReference type="SAM" id="SignalP"/>
    </source>
</evidence>
<keyword evidence="5" id="KW-1185">Reference proteome</keyword>
<feature type="signal peptide" evidence="2">
    <location>
        <begin position="1"/>
        <end position="19"/>
    </location>
</feature>
<reference evidence="4 5" key="1">
    <citation type="submission" date="2019-08" db="EMBL/GenBank/DDBJ databases">
        <title>In-depth cultivation of the pig gut microbiome towards novel bacterial diversity and tailored functional studies.</title>
        <authorList>
            <person name="Wylensek D."/>
            <person name="Hitch T.C.A."/>
            <person name="Clavel T."/>
        </authorList>
    </citation>
    <scope>NUCLEOTIDE SEQUENCE [LARGE SCALE GENOMIC DNA]</scope>
    <source>
        <strain evidence="4 5">BBE-744-WT-12</strain>
    </source>
</reference>
<proteinExistence type="predicted"/>
<dbReference type="PANTHER" id="PTHR30570">
    <property type="entry name" value="PERIPLASMIC PHOSPHATE BINDING COMPONENT OF PHOSPHATE ABC TRANSPORTER"/>
    <property type="match status" value="1"/>
</dbReference>
<dbReference type="RefSeq" id="WP_154420359.1">
    <property type="nucleotide sequence ID" value="NZ_CALXOB010000043.1"/>
</dbReference>
<dbReference type="Gene3D" id="3.40.190.10">
    <property type="entry name" value="Periplasmic binding protein-like II"/>
    <property type="match status" value="2"/>
</dbReference>
<feature type="domain" description="PBP" evidence="3">
    <location>
        <begin position="44"/>
        <end position="192"/>
    </location>
</feature>
<dbReference type="Pfam" id="PF12849">
    <property type="entry name" value="PBP_like_2"/>
    <property type="match status" value="1"/>
</dbReference>
<sequence length="260" mass="27882">MKLMPILAVILAAASIAAAELRIADATGHGDIPVRQLALRQALSDPSVPVKYERSGKAQALAGLAGGRFDLVIMDVPAIPADFKGTRKVYGVRALAFYVNVANTLEGAKSDQLRDIFTDKKPRWQDYSFLAADIKRYGIRPGKPGAELMADFLLRGSKLAEETTLLKSTPEVVLMTGADPAAIGFGVYLSSAPVQVKMLAVDGVAPTLKSVREATYPLAVKRAVLAAKIPGETARKFLAEMEKADFRDLVKDAGMEPVEK</sequence>
<comment type="caution">
    <text evidence="4">The sequence shown here is derived from an EMBL/GenBank/DDBJ whole genome shotgun (WGS) entry which is preliminary data.</text>
</comment>
<gene>
    <name evidence="4" type="ORF">FYJ85_19410</name>
</gene>
<evidence type="ECO:0000313" key="5">
    <source>
        <dbReference type="Proteomes" id="UP000435649"/>
    </source>
</evidence>
<accession>A0A844G5Q5</accession>
<organism evidence="4 5">
    <name type="scientific">Victivallis lenta</name>
    <dbReference type="NCBI Taxonomy" id="2606640"/>
    <lineage>
        <taxon>Bacteria</taxon>
        <taxon>Pseudomonadati</taxon>
        <taxon>Lentisphaerota</taxon>
        <taxon>Lentisphaeria</taxon>
        <taxon>Victivallales</taxon>
        <taxon>Victivallaceae</taxon>
        <taxon>Victivallis</taxon>
    </lineage>
</organism>
<dbReference type="SUPFAM" id="SSF53850">
    <property type="entry name" value="Periplasmic binding protein-like II"/>
    <property type="match status" value="1"/>
</dbReference>
<dbReference type="AlphaFoldDB" id="A0A844G5Q5"/>
<dbReference type="InterPro" id="IPR024370">
    <property type="entry name" value="PBP_domain"/>
</dbReference>
<dbReference type="PANTHER" id="PTHR30570:SF1">
    <property type="entry name" value="PHOSPHATE-BINDING PROTEIN PSTS"/>
    <property type="match status" value="1"/>
</dbReference>
<protein>
    <recommendedName>
        <fullName evidence="3">PBP domain-containing protein</fullName>
    </recommendedName>
</protein>
<dbReference type="EMBL" id="VUNS01000031">
    <property type="protein sequence ID" value="MST99200.1"/>
    <property type="molecule type" value="Genomic_DNA"/>
</dbReference>
<evidence type="ECO:0000259" key="3">
    <source>
        <dbReference type="Pfam" id="PF12849"/>
    </source>
</evidence>
<dbReference type="Proteomes" id="UP000435649">
    <property type="component" value="Unassembled WGS sequence"/>
</dbReference>
<name>A0A844G5Q5_9BACT</name>
<evidence type="ECO:0000256" key="1">
    <source>
        <dbReference type="ARBA" id="ARBA00022729"/>
    </source>
</evidence>